<evidence type="ECO:0000256" key="1">
    <source>
        <dbReference type="SAM" id="Coils"/>
    </source>
</evidence>
<dbReference type="Proteomes" id="UP000320231">
    <property type="component" value="Chromosome"/>
</dbReference>
<evidence type="ECO:0000313" key="2">
    <source>
        <dbReference type="EMBL" id="BBI60519.1"/>
    </source>
</evidence>
<accession>A0A455U6Q9</accession>
<proteinExistence type="predicted"/>
<dbReference type="EMBL" id="AP019514">
    <property type="protein sequence ID" value="BBI60519.1"/>
    <property type="molecule type" value="Genomic_DNA"/>
</dbReference>
<sequence length="88" mass="10044">MDKRIAISLQEVEVAASQIEQNRSPENGLSVDERQGLLTMREELENEHSQLIDKIDDKETALLTSQNNLIPLENRVSELEGKWVQSKN</sequence>
<name>A0A455U6Q9_9GAMM</name>
<dbReference type="AlphaFoldDB" id="A0A455U6Q9"/>
<gene>
    <name evidence="2" type="ORF">HSBAA_18250</name>
</gene>
<protein>
    <submittedName>
        <fullName evidence="2">Uncharacterized protein</fullName>
    </submittedName>
</protein>
<feature type="coiled-coil region" evidence="1">
    <location>
        <begin position="34"/>
        <end position="61"/>
    </location>
</feature>
<keyword evidence="1" id="KW-0175">Coiled coil</keyword>
<reference evidence="2 3" key="1">
    <citation type="journal article" date="2019" name="Microbiol. Resour. Announc.">
        <title>Complete Genome Sequence of Halomonas sulfidaeris Strain Esulfide1 Isolated from a Metal Sulfide Rock at a Depth of 2,200 Meters, Obtained Using Nanopore Sequencing.</title>
        <authorList>
            <person name="Saito M."/>
            <person name="Nishigata A."/>
            <person name="Galipon J."/>
            <person name="Arakawa K."/>
        </authorList>
    </citation>
    <scope>NUCLEOTIDE SEQUENCE [LARGE SCALE GENOMIC DNA]</scope>
    <source>
        <strain evidence="2 3">ATCC BAA-803</strain>
    </source>
</reference>
<dbReference type="KEGG" id="hsr:HSBAA_18250"/>
<evidence type="ECO:0000313" key="3">
    <source>
        <dbReference type="Proteomes" id="UP000320231"/>
    </source>
</evidence>
<organism evidence="2 3">
    <name type="scientific">Vreelandella sulfidaeris</name>
    <dbReference type="NCBI Taxonomy" id="115553"/>
    <lineage>
        <taxon>Bacteria</taxon>
        <taxon>Pseudomonadati</taxon>
        <taxon>Pseudomonadota</taxon>
        <taxon>Gammaproteobacteria</taxon>
        <taxon>Oceanospirillales</taxon>
        <taxon>Halomonadaceae</taxon>
        <taxon>Vreelandella</taxon>
    </lineage>
</organism>